<dbReference type="EMBL" id="OX451740">
    <property type="protein sequence ID" value="CAI8614782.1"/>
    <property type="molecule type" value="Genomic_DNA"/>
</dbReference>
<keyword evidence="5" id="KW-1185">Reference proteome</keyword>
<keyword evidence="1" id="KW-0175">Coiled coil</keyword>
<name>A0AAV1AXA7_VICFA</name>
<evidence type="ECO:0000256" key="2">
    <source>
        <dbReference type="SAM" id="MobiDB-lite"/>
    </source>
</evidence>
<sequence length="355" mass="40714">MVEIDTDTKSHGGLANKKKISSTDHSPSMVQFISSVGGRLVESRVERQARVNAACSSLIEIGFPSDLFTIKNIYTHGYTEEDLLEFIKPISCITDLDELRHLSNATNLLTTRNDFNQFIDHMEWLQKDKEGRKVMKGVRRRILKKKFEKKKELSKADVSFARELVDYTTSRIREHKQIKRKIHELKMRQIELERECVDLKTKLAPIYEYEELPIDELRIEAYQLYQEDCRSKGITSVPELYELGFEKVVKPFGGIVKERHLLKYLNDPIRRENVLKFFNKIKRLECPGGFIVFLGNALNENGNTVSKFASDVSEEVCGGDGDGDGDAVDDQNFVASESVEAWNETNKIPFLSLLV</sequence>
<evidence type="ECO:0000256" key="1">
    <source>
        <dbReference type="SAM" id="Coils"/>
    </source>
</evidence>
<protein>
    <submittedName>
        <fullName evidence="3">Uncharacterized protein</fullName>
    </submittedName>
</protein>
<gene>
    <name evidence="3" type="ORF">VFH_V146480</name>
    <name evidence="4" type="ORF">VFH_V146520</name>
</gene>
<proteinExistence type="predicted"/>
<feature type="compositionally biased region" description="Basic and acidic residues" evidence="2">
    <location>
        <begin position="1"/>
        <end position="10"/>
    </location>
</feature>
<evidence type="ECO:0000313" key="3">
    <source>
        <dbReference type="EMBL" id="CAI8614782.1"/>
    </source>
</evidence>
<feature type="coiled-coil region" evidence="1">
    <location>
        <begin position="175"/>
        <end position="202"/>
    </location>
</feature>
<accession>A0AAV1AXA7</accession>
<dbReference type="Proteomes" id="UP001157006">
    <property type="component" value="Chromosome 5"/>
</dbReference>
<reference evidence="3 5" key="1">
    <citation type="submission" date="2023-01" db="EMBL/GenBank/DDBJ databases">
        <authorList>
            <person name="Kreplak J."/>
        </authorList>
    </citation>
    <scope>NUCLEOTIDE SEQUENCE [LARGE SCALE GENOMIC DNA]</scope>
</reference>
<dbReference type="EMBL" id="OX451740">
    <property type="protein sequence ID" value="CAI8614783.1"/>
    <property type="molecule type" value="Genomic_DNA"/>
</dbReference>
<organism evidence="3 5">
    <name type="scientific">Vicia faba</name>
    <name type="common">Broad bean</name>
    <name type="synonym">Faba vulgaris</name>
    <dbReference type="NCBI Taxonomy" id="3906"/>
    <lineage>
        <taxon>Eukaryota</taxon>
        <taxon>Viridiplantae</taxon>
        <taxon>Streptophyta</taxon>
        <taxon>Embryophyta</taxon>
        <taxon>Tracheophyta</taxon>
        <taxon>Spermatophyta</taxon>
        <taxon>Magnoliopsida</taxon>
        <taxon>eudicotyledons</taxon>
        <taxon>Gunneridae</taxon>
        <taxon>Pentapetalae</taxon>
        <taxon>rosids</taxon>
        <taxon>fabids</taxon>
        <taxon>Fabales</taxon>
        <taxon>Fabaceae</taxon>
        <taxon>Papilionoideae</taxon>
        <taxon>50 kb inversion clade</taxon>
        <taxon>NPAAA clade</taxon>
        <taxon>Hologalegina</taxon>
        <taxon>IRL clade</taxon>
        <taxon>Fabeae</taxon>
        <taxon>Vicia</taxon>
    </lineage>
</organism>
<dbReference type="AlphaFoldDB" id="A0AAV1AXA7"/>
<evidence type="ECO:0000313" key="4">
    <source>
        <dbReference type="EMBL" id="CAI8614783.1"/>
    </source>
</evidence>
<evidence type="ECO:0000313" key="5">
    <source>
        <dbReference type="Proteomes" id="UP001157006"/>
    </source>
</evidence>
<feature type="region of interest" description="Disordered" evidence="2">
    <location>
        <begin position="1"/>
        <end position="22"/>
    </location>
</feature>